<dbReference type="Pfam" id="PF03547">
    <property type="entry name" value="Mem_trans"/>
    <property type="match status" value="2"/>
</dbReference>
<dbReference type="Proteomes" id="UP000652567">
    <property type="component" value="Unassembled WGS sequence"/>
</dbReference>
<feature type="transmembrane region" description="Helical" evidence="8">
    <location>
        <begin position="111"/>
        <end position="136"/>
    </location>
</feature>
<accession>A0A928YSZ2</accession>
<evidence type="ECO:0000256" key="2">
    <source>
        <dbReference type="ARBA" id="ARBA00010145"/>
    </source>
</evidence>
<sequence>MIVLGVFLKRRAIINEGFVQTASRLVFNPGLPALLFVSCATADLEQLADTRLTVAMLVSTLMVFICSSLAAPWHIKNPQERGVFVQGAFRGNLVILGLAFCANAFGEKGVALASLPVALTVIIYNVLSVYTLNASLNPDAAGSWWKTCKDVLRNPLIVATMAGFAVNISGMPLPVFLLDTARYLGNMVLPLALICIGGALDLRQMRRLDGQALMASFWKLVLTPLIAIATAMAVGVKGDAMTVLFLLAASPTATVSFVMVQAMGGNARMAANIIVQTTLFSLLTVTLGLWLIQWFHLA</sequence>
<feature type="transmembrane region" description="Helical" evidence="8">
    <location>
        <begin position="183"/>
        <end position="200"/>
    </location>
</feature>
<dbReference type="AlphaFoldDB" id="A0A928YSZ2"/>
<evidence type="ECO:0000313" key="9">
    <source>
        <dbReference type="EMBL" id="MBE8716921.1"/>
    </source>
</evidence>
<keyword evidence="10" id="KW-1185">Reference proteome</keyword>
<keyword evidence="4" id="KW-1003">Cell membrane</keyword>
<dbReference type="Gene3D" id="1.20.1530.20">
    <property type="match status" value="1"/>
</dbReference>
<dbReference type="EMBL" id="PRDL01000001">
    <property type="protein sequence ID" value="MBE8716921.1"/>
    <property type="molecule type" value="Genomic_DNA"/>
</dbReference>
<keyword evidence="7 8" id="KW-0472">Membrane</keyword>
<evidence type="ECO:0000256" key="5">
    <source>
        <dbReference type="ARBA" id="ARBA00022692"/>
    </source>
</evidence>
<name>A0A928YSZ2_9GAMM</name>
<evidence type="ECO:0000256" key="7">
    <source>
        <dbReference type="ARBA" id="ARBA00023136"/>
    </source>
</evidence>
<feature type="transmembrane region" description="Helical" evidence="8">
    <location>
        <begin position="54"/>
        <end position="75"/>
    </location>
</feature>
<evidence type="ECO:0000256" key="3">
    <source>
        <dbReference type="ARBA" id="ARBA00022448"/>
    </source>
</evidence>
<dbReference type="InterPro" id="IPR038770">
    <property type="entry name" value="Na+/solute_symporter_sf"/>
</dbReference>
<dbReference type="GO" id="GO:0005886">
    <property type="term" value="C:plasma membrane"/>
    <property type="evidence" value="ECO:0007669"/>
    <property type="project" value="UniProtKB-SubCell"/>
</dbReference>
<keyword evidence="5 8" id="KW-0812">Transmembrane</keyword>
<feature type="transmembrane region" description="Helical" evidence="8">
    <location>
        <begin position="272"/>
        <end position="292"/>
    </location>
</feature>
<comment type="similarity">
    <text evidence="2">Belongs to the auxin efflux carrier (TC 2.A.69) family.</text>
</comment>
<reference evidence="9" key="1">
    <citation type="submission" date="2018-07" db="EMBL/GenBank/DDBJ databases">
        <title>Genome assembly of strain Ka43.</title>
        <authorList>
            <person name="Kukolya J."/>
            <person name="Nagy I."/>
            <person name="Horvath B."/>
            <person name="Toth A."/>
        </authorList>
    </citation>
    <scope>NUCLEOTIDE SEQUENCE</scope>
    <source>
        <strain evidence="9">KB43</strain>
    </source>
</reference>
<proteinExistence type="inferred from homology"/>
<organism evidence="9 10">
    <name type="scientific">Cellvibrio polysaccharolyticus</name>
    <dbReference type="NCBI Taxonomy" id="2082724"/>
    <lineage>
        <taxon>Bacteria</taxon>
        <taxon>Pseudomonadati</taxon>
        <taxon>Pseudomonadota</taxon>
        <taxon>Gammaproteobacteria</taxon>
        <taxon>Cellvibrionales</taxon>
        <taxon>Cellvibrionaceae</taxon>
        <taxon>Cellvibrio</taxon>
    </lineage>
</organism>
<feature type="transmembrane region" description="Helical" evidence="8">
    <location>
        <begin position="156"/>
        <end position="177"/>
    </location>
</feature>
<dbReference type="InterPro" id="IPR004776">
    <property type="entry name" value="Mem_transp_PIN-like"/>
</dbReference>
<evidence type="ECO:0000256" key="8">
    <source>
        <dbReference type="SAM" id="Phobius"/>
    </source>
</evidence>
<evidence type="ECO:0000256" key="6">
    <source>
        <dbReference type="ARBA" id="ARBA00022989"/>
    </source>
</evidence>
<comment type="subcellular location">
    <subcellularLocation>
        <location evidence="1">Cell membrane</location>
        <topology evidence="1">Multi-pass membrane protein</topology>
    </subcellularLocation>
</comment>
<feature type="transmembrane region" description="Helical" evidence="8">
    <location>
        <begin position="240"/>
        <end position="260"/>
    </location>
</feature>
<feature type="transmembrane region" description="Helical" evidence="8">
    <location>
        <begin position="87"/>
        <end position="105"/>
    </location>
</feature>
<evidence type="ECO:0000313" key="10">
    <source>
        <dbReference type="Proteomes" id="UP000652567"/>
    </source>
</evidence>
<dbReference type="PANTHER" id="PTHR36838">
    <property type="entry name" value="AUXIN EFFLUX CARRIER FAMILY PROTEIN"/>
    <property type="match status" value="1"/>
</dbReference>
<protein>
    <submittedName>
        <fullName evidence="9">AEC family transporter</fullName>
    </submittedName>
</protein>
<evidence type="ECO:0000256" key="1">
    <source>
        <dbReference type="ARBA" id="ARBA00004651"/>
    </source>
</evidence>
<comment type="caution">
    <text evidence="9">The sequence shown here is derived from an EMBL/GenBank/DDBJ whole genome shotgun (WGS) entry which is preliminary data.</text>
</comment>
<keyword evidence="3" id="KW-0813">Transport</keyword>
<evidence type="ECO:0000256" key="4">
    <source>
        <dbReference type="ARBA" id="ARBA00022475"/>
    </source>
</evidence>
<keyword evidence="6 8" id="KW-1133">Transmembrane helix</keyword>
<dbReference type="PANTHER" id="PTHR36838:SF4">
    <property type="entry name" value="AUXIN EFFLUX CARRIER FAMILY PROTEIN"/>
    <property type="match status" value="1"/>
</dbReference>
<gene>
    <name evidence="9" type="ORF">C4F51_06920</name>
</gene>
<dbReference type="GO" id="GO:0055085">
    <property type="term" value="P:transmembrane transport"/>
    <property type="evidence" value="ECO:0007669"/>
    <property type="project" value="InterPro"/>
</dbReference>
<feature type="transmembrane region" description="Helical" evidence="8">
    <location>
        <begin position="212"/>
        <end position="234"/>
    </location>
</feature>